<keyword evidence="3 10" id="KW-0808">Transferase</keyword>
<name>A0A0G4J4M3_PLABS</name>
<dbReference type="Proteomes" id="UP000039324">
    <property type="component" value="Unassembled WGS sequence"/>
</dbReference>
<comment type="catalytic activity">
    <reaction evidence="6">
        <text>cob(I)alamin-[corrinoid adenosyltransferase] + ATP = apo-[corrinoid adenosyltransferase] + adenosylcob(III)alamin + triphosphate</text>
        <dbReference type="Rhea" id="RHEA:56796"/>
        <dbReference type="Rhea" id="RHEA-COMP:14743"/>
        <dbReference type="Rhea" id="RHEA-COMP:14744"/>
        <dbReference type="ChEBI" id="CHEBI:18036"/>
        <dbReference type="ChEBI" id="CHEBI:18408"/>
        <dbReference type="ChEBI" id="CHEBI:30616"/>
        <dbReference type="ChEBI" id="CHEBI:60488"/>
        <dbReference type="ChEBI" id="CHEBI:83228"/>
    </reaction>
    <physiologicalReaction direction="left-to-right" evidence="6">
        <dbReference type="Rhea" id="RHEA:56797"/>
    </physiologicalReaction>
</comment>
<dbReference type="SUPFAM" id="SSF89028">
    <property type="entry name" value="Cobalamin adenosyltransferase-like"/>
    <property type="match status" value="1"/>
</dbReference>
<evidence type="ECO:0000259" key="11">
    <source>
        <dbReference type="Pfam" id="PF01923"/>
    </source>
</evidence>
<keyword evidence="4 10" id="KW-0547">Nucleotide-binding</keyword>
<evidence type="ECO:0000256" key="4">
    <source>
        <dbReference type="ARBA" id="ARBA00022741"/>
    </source>
</evidence>
<evidence type="ECO:0000256" key="3">
    <source>
        <dbReference type="ARBA" id="ARBA00022679"/>
    </source>
</evidence>
<dbReference type="EMBL" id="CDSF01000122">
    <property type="protein sequence ID" value="CEP02201.1"/>
    <property type="molecule type" value="Genomic_DNA"/>
</dbReference>
<evidence type="ECO:0000256" key="5">
    <source>
        <dbReference type="ARBA" id="ARBA00022840"/>
    </source>
</evidence>
<evidence type="ECO:0000256" key="1">
    <source>
        <dbReference type="ARBA" id="ARBA00007487"/>
    </source>
</evidence>
<sequence>MSESDEELRRVRIYTRSGDQGTSSLYNGKRRPKSDPVFHVLGDIDELNAHIGLAREYCTTQDHVSLQAINKQMSMIQSRLLDIGTHVATPRSSSNEKALERAAFPGGQTEILESWIDELDKSLPPLRNFILPSGGLPSAAIHVARTVSRRVERDLEPVIQDGDCDRSVGMFVNRLSDYLFVAARTAAHALGVPETTYKKQ</sequence>
<evidence type="ECO:0000256" key="7">
    <source>
        <dbReference type="ARBA" id="ARBA00056747"/>
    </source>
</evidence>
<dbReference type="GO" id="GO:0005524">
    <property type="term" value="F:ATP binding"/>
    <property type="evidence" value="ECO:0007669"/>
    <property type="project" value="UniProtKB-UniRule"/>
</dbReference>
<evidence type="ECO:0000313" key="13">
    <source>
        <dbReference type="EMBL" id="SPQ93613.1"/>
    </source>
</evidence>
<keyword evidence="5 10" id="KW-0067">ATP-binding</keyword>
<dbReference type="InterPro" id="IPR036451">
    <property type="entry name" value="CblAdoTrfase-like_sf"/>
</dbReference>
<dbReference type="FunFam" id="1.20.1200.10:FF:000001">
    <property type="entry name" value="Cob(I)yrinic acid a,c-diamide adenosyltransferase"/>
    <property type="match status" value="1"/>
</dbReference>
<keyword evidence="13" id="KW-0496">Mitochondrion</keyword>
<dbReference type="OrthoDB" id="549173at2759"/>
<dbReference type="Pfam" id="PF01923">
    <property type="entry name" value="Cob_adeno_trans"/>
    <property type="match status" value="1"/>
</dbReference>
<dbReference type="AlphaFoldDB" id="A0A0G4J4M3"/>
<reference evidence="13 15" key="2">
    <citation type="submission" date="2018-03" db="EMBL/GenBank/DDBJ databases">
        <authorList>
            <person name="Fogelqvist J."/>
        </authorList>
    </citation>
    <scope>NUCLEOTIDE SEQUENCE [LARGE SCALE GENOMIC DNA]</scope>
</reference>
<accession>A0A0G4J4M3</accession>
<dbReference type="EMBL" id="OVEO01000001">
    <property type="protein sequence ID" value="SPQ93613.1"/>
    <property type="molecule type" value="Genomic_DNA"/>
</dbReference>
<comment type="similarity">
    <text evidence="1 10">Belongs to the Cob(I)alamin adenosyltransferase family.</text>
</comment>
<evidence type="ECO:0000313" key="15">
    <source>
        <dbReference type="Proteomes" id="UP000290189"/>
    </source>
</evidence>
<evidence type="ECO:0000313" key="14">
    <source>
        <dbReference type="Proteomes" id="UP000039324"/>
    </source>
</evidence>
<evidence type="ECO:0000256" key="6">
    <source>
        <dbReference type="ARBA" id="ARBA00051988"/>
    </source>
</evidence>
<dbReference type="GO" id="GO:0009235">
    <property type="term" value="P:cobalamin metabolic process"/>
    <property type="evidence" value="ECO:0007669"/>
    <property type="project" value="UniProtKB-ARBA"/>
</dbReference>
<comment type="function">
    <text evidence="7">Converts cob(I)alamin to adenosylcobalamin (adenosylcob(III)alamin), a coenzyme for methylmalonyl-CoA mutase, therefore participates in the final step of the vitamin B12 conversion. Generates adenosylcobalamin (AdoCbl) and directly delivers the cofactor to MUT in a transfer that is stimulated by ATP-binding to MMAB and gated by MMAA.</text>
</comment>
<organism evidence="12 14">
    <name type="scientific">Plasmodiophora brassicae</name>
    <name type="common">Clubroot disease agent</name>
    <dbReference type="NCBI Taxonomy" id="37360"/>
    <lineage>
        <taxon>Eukaryota</taxon>
        <taxon>Sar</taxon>
        <taxon>Rhizaria</taxon>
        <taxon>Endomyxa</taxon>
        <taxon>Phytomyxea</taxon>
        <taxon>Plasmodiophorida</taxon>
        <taxon>Plasmodiophoridae</taxon>
        <taxon>Plasmodiophora</taxon>
    </lineage>
</organism>
<comment type="subunit">
    <text evidence="2">Homotrimer.</text>
</comment>
<dbReference type="GO" id="GO:0008817">
    <property type="term" value="F:corrinoid adenosyltransferase activity"/>
    <property type="evidence" value="ECO:0007669"/>
    <property type="project" value="UniProtKB-ARBA"/>
</dbReference>
<feature type="domain" description="Cobalamin adenosyltransferase-like" evidence="11">
    <location>
        <begin position="13"/>
        <end position="186"/>
    </location>
</feature>
<proteinExistence type="inferred from homology"/>
<keyword evidence="14" id="KW-1185">Reference proteome</keyword>
<protein>
    <recommendedName>
        <fullName evidence="8">Corrinoid adenosyltransferase MMAB</fullName>
    </recommendedName>
    <alternativeName>
        <fullName evidence="9">ATP:co(I)rrinoid adenosyltransferase MMAB</fullName>
    </alternativeName>
</protein>
<reference evidence="12 14" key="1">
    <citation type="submission" date="2015-02" db="EMBL/GenBank/DDBJ databases">
        <authorList>
            <person name="Chooi Y.-H."/>
        </authorList>
    </citation>
    <scope>NUCLEOTIDE SEQUENCE [LARGE SCALE GENOMIC DNA]</scope>
    <source>
        <strain evidence="12">E3</strain>
    </source>
</reference>
<gene>
    <name evidence="12" type="ORF">PBRA_002466</name>
    <name evidence="13" type="ORF">PLBR_LOCUS828</name>
</gene>
<evidence type="ECO:0000256" key="9">
    <source>
        <dbReference type="ARBA" id="ARBA00075216"/>
    </source>
</evidence>
<dbReference type="OMA" id="HQACTVV"/>
<evidence type="ECO:0000256" key="8">
    <source>
        <dbReference type="ARBA" id="ARBA00071654"/>
    </source>
</evidence>
<evidence type="ECO:0000313" key="12">
    <source>
        <dbReference type="EMBL" id="CEP02201.1"/>
    </source>
</evidence>
<dbReference type="Proteomes" id="UP000290189">
    <property type="component" value="Unassembled WGS sequence"/>
</dbReference>
<dbReference type="PANTHER" id="PTHR12213">
    <property type="entry name" value="CORRINOID ADENOSYLTRANSFERASE"/>
    <property type="match status" value="1"/>
</dbReference>
<dbReference type="NCBIfam" id="TIGR00636">
    <property type="entry name" value="PduO_Nterm"/>
    <property type="match status" value="1"/>
</dbReference>
<evidence type="ECO:0000256" key="2">
    <source>
        <dbReference type="ARBA" id="ARBA00011233"/>
    </source>
</evidence>
<dbReference type="Gene3D" id="1.20.1200.10">
    <property type="entry name" value="Cobalamin adenosyltransferase-like"/>
    <property type="match status" value="1"/>
</dbReference>
<geneLocation type="mitochondrion" evidence="13"/>
<dbReference type="InterPro" id="IPR029499">
    <property type="entry name" value="PduO-typ"/>
</dbReference>
<evidence type="ECO:0000256" key="10">
    <source>
        <dbReference type="RuleBase" id="RU366026"/>
    </source>
</evidence>
<dbReference type="PANTHER" id="PTHR12213:SF0">
    <property type="entry name" value="CORRINOID ADENOSYLTRANSFERASE MMAB"/>
    <property type="match status" value="1"/>
</dbReference>
<dbReference type="InterPro" id="IPR016030">
    <property type="entry name" value="CblAdoTrfase-like"/>
</dbReference>
<dbReference type="STRING" id="37360.A0A0G4J4M3"/>